<dbReference type="RefSeq" id="WP_390614128.1">
    <property type="nucleotide sequence ID" value="NZ_CP036265.1"/>
</dbReference>
<sequence>MTVTQTDERAVQSQNDVVLIRQIVREWAREVGFGLVDQTKIITAASELARNAVLHGGGGVVRLESLEKGAPGGPVRRGLRLTFEDEGPGIPDVEQALTDGYTSGGGMGLGLGGSRRLVNEFEIQSTVGEGTRIIVTRWK</sequence>
<keyword evidence="2" id="KW-0418">Kinase</keyword>
<keyword evidence="3" id="KW-1185">Reference proteome</keyword>
<dbReference type="Pfam" id="PF02518">
    <property type="entry name" value="HATPase_c"/>
    <property type="match status" value="1"/>
</dbReference>
<dbReference type="CDD" id="cd16934">
    <property type="entry name" value="HATPase_RsbT-like"/>
    <property type="match status" value="1"/>
</dbReference>
<reference evidence="2 3" key="1">
    <citation type="submission" date="2019-02" db="EMBL/GenBank/DDBJ databases">
        <title>Deep-cultivation of Planctomycetes and their phenomic and genomic characterization uncovers novel biology.</title>
        <authorList>
            <person name="Wiegand S."/>
            <person name="Jogler M."/>
            <person name="Boedeker C."/>
            <person name="Pinto D."/>
            <person name="Vollmers J."/>
            <person name="Rivas-Marin E."/>
            <person name="Kohn T."/>
            <person name="Peeters S.H."/>
            <person name="Heuer A."/>
            <person name="Rast P."/>
            <person name="Oberbeckmann S."/>
            <person name="Bunk B."/>
            <person name="Jeske O."/>
            <person name="Meyerdierks A."/>
            <person name="Storesund J.E."/>
            <person name="Kallscheuer N."/>
            <person name="Luecker S."/>
            <person name="Lage O.M."/>
            <person name="Pohl T."/>
            <person name="Merkel B.J."/>
            <person name="Hornburger P."/>
            <person name="Mueller R.-W."/>
            <person name="Bruemmer F."/>
            <person name="Labrenz M."/>
            <person name="Spormann A.M."/>
            <person name="Op den Camp H."/>
            <person name="Overmann J."/>
            <person name="Amann R."/>
            <person name="Jetten M.S.M."/>
            <person name="Mascher T."/>
            <person name="Medema M.H."/>
            <person name="Devos D.P."/>
            <person name="Kaster A.-K."/>
            <person name="Ovreas L."/>
            <person name="Rohde M."/>
            <person name="Galperin M.Y."/>
            <person name="Jogler C."/>
        </authorList>
    </citation>
    <scope>NUCLEOTIDE SEQUENCE [LARGE SCALE GENOMIC DNA]</scope>
    <source>
        <strain evidence="2 3">CA12</strain>
    </source>
</reference>
<dbReference type="InterPro" id="IPR036890">
    <property type="entry name" value="HATPase_C_sf"/>
</dbReference>
<evidence type="ECO:0000259" key="1">
    <source>
        <dbReference type="SMART" id="SM00387"/>
    </source>
</evidence>
<dbReference type="Proteomes" id="UP000318741">
    <property type="component" value="Chromosome"/>
</dbReference>
<dbReference type="EMBL" id="CP036265">
    <property type="protein sequence ID" value="QDT14219.1"/>
    <property type="molecule type" value="Genomic_DNA"/>
</dbReference>
<dbReference type="SUPFAM" id="SSF55874">
    <property type="entry name" value="ATPase domain of HSP90 chaperone/DNA topoisomerase II/histidine kinase"/>
    <property type="match status" value="1"/>
</dbReference>
<dbReference type="InterPro" id="IPR003594">
    <property type="entry name" value="HATPase_dom"/>
</dbReference>
<name>A0A517P4C0_9PLAN</name>
<dbReference type="SMART" id="SM00387">
    <property type="entry name" value="HATPase_c"/>
    <property type="match status" value="1"/>
</dbReference>
<accession>A0A517P4C0</accession>
<evidence type="ECO:0000313" key="3">
    <source>
        <dbReference type="Proteomes" id="UP000318741"/>
    </source>
</evidence>
<gene>
    <name evidence="2" type="primary">rsbT_1</name>
    <name evidence="2" type="ORF">CA12_02880</name>
</gene>
<dbReference type="AlphaFoldDB" id="A0A517P4C0"/>
<dbReference type="EC" id="2.7.11.1" evidence="2"/>
<dbReference type="GO" id="GO:0004674">
    <property type="term" value="F:protein serine/threonine kinase activity"/>
    <property type="evidence" value="ECO:0007669"/>
    <property type="project" value="UniProtKB-EC"/>
</dbReference>
<organism evidence="2 3">
    <name type="scientific">Alienimonas californiensis</name>
    <dbReference type="NCBI Taxonomy" id="2527989"/>
    <lineage>
        <taxon>Bacteria</taxon>
        <taxon>Pseudomonadati</taxon>
        <taxon>Planctomycetota</taxon>
        <taxon>Planctomycetia</taxon>
        <taxon>Planctomycetales</taxon>
        <taxon>Planctomycetaceae</taxon>
        <taxon>Alienimonas</taxon>
    </lineage>
</organism>
<dbReference type="Gene3D" id="3.30.565.10">
    <property type="entry name" value="Histidine kinase-like ATPase, C-terminal domain"/>
    <property type="match status" value="1"/>
</dbReference>
<dbReference type="KEGG" id="acaf:CA12_02880"/>
<protein>
    <submittedName>
        <fullName evidence="2">Serine/threonine-protein kinase RsbT</fullName>
        <ecNumber evidence="2">2.7.11.1</ecNumber>
    </submittedName>
</protein>
<keyword evidence="2" id="KW-0808">Transferase</keyword>
<evidence type="ECO:0000313" key="2">
    <source>
        <dbReference type="EMBL" id="QDT14219.1"/>
    </source>
</evidence>
<proteinExistence type="predicted"/>
<feature type="domain" description="Histidine kinase/HSP90-like ATPase" evidence="1">
    <location>
        <begin position="36"/>
        <end position="139"/>
    </location>
</feature>